<dbReference type="AlphaFoldDB" id="A0AB73T8W2"/>
<proteinExistence type="predicted"/>
<evidence type="ECO:0000256" key="1">
    <source>
        <dbReference type="ARBA" id="ARBA00022801"/>
    </source>
</evidence>
<keyword evidence="1" id="KW-0378">Hydrolase</keyword>
<feature type="domain" description="Sialate O-acetylesterase" evidence="2">
    <location>
        <begin position="122"/>
        <end position="347"/>
    </location>
</feature>
<protein>
    <recommendedName>
        <fullName evidence="2">Sialate O-acetylesterase domain-containing protein</fullName>
    </recommendedName>
</protein>
<dbReference type="InterPro" id="IPR036514">
    <property type="entry name" value="SGNH_hydro_sf"/>
</dbReference>
<evidence type="ECO:0000313" key="3">
    <source>
        <dbReference type="EMBL" id="PWJ78299.1"/>
    </source>
</evidence>
<dbReference type="Proteomes" id="UP000245412">
    <property type="component" value="Unassembled WGS sequence"/>
</dbReference>
<keyword evidence="4" id="KW-1185">Reference proteome</keyword>
<name>A0AB73T8W2_9FIRM</name>
<evidence type="ECO:0000313" key="4">
    <source>
        <dbReference type="Proteomes" id="UP000245412"/>
    </source>
</evidence>
<dbReference type="InterPro" id="IPR005181">
    <property type="entry name" value="SASA"/>
</dbReference>
<gene>
    <name evidence="3" type="ORF">C7383_102436</name>
</gene>
<sequence length="468" mass="51200">MIGVLLEQGPSDWEILQQEDGKASLDLCGSFSVPEAALNVGVDHAVPVVRVLREQDNSQVIPWTPAQYELTDKENFRGRWQITLMLPAGGLYRIETGLDSSSIDGVYVWMFRGDVRFHIGVGNLFVIAGQSNASGFGQDWANDEPQLGVHVYRNCSSWNLAAHPLNESTDAGDENANSELRVSGTSPFISFGRNFQKLSGCPVGLIPAAKGGSPIDLWDREGTGTLYRNMLRKISECGGRIAGILWYQGCADTIDDAPAVYEEKYRRFISNVRSDLGWQVPFFTFQTNRELSSVFDEGWGIVREVHRKTASDTPGIYIMPTLNCSLSDDVHNNSGSNVLLGERMAKLCGHVLCGTADFQAPDIQSAVLSADDEVTVTFSNAEHGFVMYRKNASDCGFTLSDSHGSLPLGYACTSQDEPGAIIIKLLRKPGENLEISFCSQAVPTFTPPVSAVTYLPPLAFYRYPVSVS</sequence>
<dbReference type="GO" id="GO:0016787">
    <property type="term" value="F:hydrolase activity"/>
    <property type="evidence" value="ECO:0007669"/>
    <property type="project" value="UniProtKB-KW"/>
</dbReference>
<dbReference type="Gene3D" id="3.40.50.1110">
    <property type="entry name" value="SGNH hydrolase"/>
    <property type="match status" value="1"/>
</dbReference>
<reference evidence="3 4" key="1">
    <citation type="submission" date="2018-05" db="EMBL/GenBank/DDBJ databases">
        <authorList>
            <person name="Goeker M."/>
            <person name="Huntemann M."/>
            <person name="Clum A."/>
            <person name="Pillay M."/>
            <person name="Palaniappan K."/>
            <person name="Varghese N."/>
            <person name="Mikhailova N."/>
            <person name="Stamatis D."/>
            <person name="Reddy T."/>
            <person name="Daum C."/>
            <person name="Shapiro N."/>
            <person name="Ivanova N."/>
            <person name="Kyrpides N."/>
            <person name="Woyke T."/>
        </authorList>
    </citation>
    <scope>NUCLEOTIDE SEQUENCE [LARGE SCALE GENOMIC DNA]</scope>
    <source>
        <strain evidence="3 4">DSM 26524</strain>
    </source>
</reference>
<dbReference type="RefSeq" id="WP_109625226.1">
    <property type="nucleotide sequence ID" value="NZ_JANKBI010000005.1"/>
</dbReference>
<dbReference type="InterPro" id="IPR052940">
    <property type="entry name" value="Carb_Esterase_6"/>
</dbReference>
<accession>A0AB73T8W2</accession>
<dbReference type="EMBL" id="QGGY01000002">
    <property type="protein sequence ID" value="PWJ78299.1"/>
    <property type="molecule type" value="Genomic_DNA"/>
</dbReference>
<dbReference type="PANTHER" id="PTHR31988:SF19">
    <property type="entry name" value="9-O-ACETYL-N-ACETYLNEURAMINIC ACID DEACETYLASE-RELATED"/>
    <property type="match status" value="1"/>
</dbReference>
<organism evidence="3 4">
    <name type="scientific">Murimonas intestini</name>
    <dbReference type="NCBI Taxonomy" id="1337051"/>
    <lineage>
        <taxon>Bacteria</taxon>
        <taxon>Bacillati</taxon>
        <taxon>Bacillota</taxon>
        <taxon>Clostridia</taxon>
        <taxon>Lachnospirales</taxon>
        <taxon>Lachnospiraceae</taxon>
        <taxon>Murimonas</taxon>
    </lineage>
</organism>
<dbReference type="SUPFAM" id="SSF52266">
    <property type="entry name" value="SGNH hydrolase"/>
    <property type="match status" value="1"/>
</dbReference>
<dbReference type="Pfam" id="PF03629">
    <property type="entry name" value="SASA"/>
    <property type="match status" value="1"/>
</dbReference>
<evidence type="ECO:0000259" key="2">
    <source>
        <dbReference type="Pfam" id="PF03629"/>
    </source>
</evidence>
<comment type="caution">
    <text evidence="3">The sequence shown here is derived from an EMBL/GenBank/DDBJ whole genome shotgun (WGS) entry which is preliminary data.</text>
</comment>
<dbReference type="PANTHER" id="PTHR31988">
    <property type="entry name" value="ESTERASE, PUTATIVE (DUF303)-RELATED"/>
    <property type="match status" value="1"/>
</dbReference>